<sequence length="165" mass="17841">MKLPELDEERRRLTSLVERMKGLESLIKADQEGDFLDAAHQALRTVRSEKGKLMVKSLVAALIAEEIADLATSGGDFDMHDYFPEVVFTGTDYASREEGGPTGFVHVAPGAEASIVRALKHMGSVGGEYGFDERGGIQFTVARKQLELHQVASISVPPAAMGPRG</sequence>
<dbReference type="EMBL" id="MG596799">
    <property type="protein sequence ID" value="AUM59637.1"/>
    <property type="molecule type" value="Genomic_DNA"/>
</dbReference>
<accession>A0A2I6PI15</accession>
<dbReference type="KEGG" id="vg:54986976"/>
<keyword evidence="2" id="KW-1185">Reference proteome</keyword>
<protein>
    <submittedName>
        <fullName evidence="1">Uncharacterized protein</fullName>
    </submittedName>
</protein>
<dbReference type="GeneID" id="54986976"/>
<reference evidence="2" key="1">
    <citation type="submission" date="2017-11" db="EMBL/GenBank/DDBJ databases">
        <title>Genome sequence and characterization of the novel virulent phage PMBT3 infecting Pseudomonas sp.</title>
        <authorList>
            <person name="Koberg S."/>
            <person name="Brinks E."/>
            <person name="Heller K.J."/>
            <person name="Neve H."/>
            <person name="Franz C.M.A.P."/>
        </authorList>
    </citation>
    <scope>NUCLEOTIDE SEQUENCE [LARGE SCALE GENOMIC DNA]</scope>
</reference>
<evidence type="ECO:0000313" key="2">
    <source>
        <dbReference type="Proteomes" id="UP000240704"/>
    </source>
</evidence>
<organism evidence="1 2">
    <name type="scientific">Pseudomonas phage PMBT3</name>
    <dbReference type="NCBI Taxonomy" id="2059856"/>
    <lineage>
        <taxon>Viruses</taxon>
        <taxon>Duplodnaviria</taxon>
        <taxon>Heunggongvirae</taxon>
        <taxon>Uroviricota</taxon>
        <taxon>Caudoviricetes</taxon>
        <taxon>Maxrubnervirus</taxon>
        <taxon>Maxrubnervirus PMBT3</taxon>
    </lineage>
</organism>
<dbReference type="RefSeq" id="YP_009796586.1">
    <property type="nucleotide sequence ID" value="NC_047902.1"/>
</dbReference>
<evidence type="ECO:0000313" key="1">
    <source>
        <dbReference type="EMBL" id="AUM59637.1"/>
    </source>
</evidence>
<dbReference type="Proteomes" id="UP000240704">
    <property type="component" value="Segment"/>
</dbReference>
<proteinExistence type="predicted"/>
<name>A0A2I6PI15_9CAUD</name>